<accession>A0A3B0CSR8</accession>
<dbReference type="Proteomes" id="UP000282311">
    <property type="component" value="Unassembled WGS sequence"/>
</dbReference>
<protein>
    <submittedName>
        <fullName evidence="1">YolD-like family protein</fullName>
    </submittedName>
</protein>
<dbReference type="EMBL" id="RBAH01000001">
    <property type="protein sequence ID" value="RKN86728.1"/>
    <property type="molecule type" value="Genomic_DNA"/>
</dbReference>
<dbReference type="Pfam" id="PF08863">
    <property type="entry name" value="YolD"/>
    <property type="match status" value="1"/>
</dbReference>
<evidence type="ECO:0000313" key="2">
    <source>
        <dbReference type="Proteomes" id="UP000282311"/>
    </source>
</evidence>
<comment type="caution">
    <text evidence="1">The sequence shown here is derived from an EMBL/GenBank/DDBJ whole genome shotgun (WGS) entry which is preliminary data.</text>
</comment>
<dbReference type="OrthoDB" id="2376882at2"/>
<keyword evidence="2" id="KW-1185">Reference proteome</keyword>
<dbReference type="AlphaFoldDB" id="A0A3B0CSR8"/>
<sequence>MAKKLEGNGIFESSRMMLPEHVKAYVRYKHETEMTQIMAKHKQKRPTRDEFELEALGEQLTEAKNEDREISLTVWGETDPVIGRIIVMDARTRLVHVEWYGTVTKVPFLDIMKVSSVM</sequence>
<evidence type="ECO:0000313" key="1">
    <source>
        <dbReference type="EMBL" id="RKN86728.1"/>
    </source>
</evidence>
<name>A0A3B0CSR8_9BACL</name>
<organism evidence="1 2">
    <name type="scientific">Paenibacillus ginsengarvi</name>
    <dbReference type="NCBI Taxonomy" id="400777"/>
    <lineage>
        <taxon>Bacteria</taxon>
        <taxon>Bacillati</taxon>
        <taxon>Bacillota</taxon>
        <taxon>Bacilli</taxon>
        <taxon>Bacillales</taxon>
        <taxon>Paenibacillaceae</taxon>
        <taxon>Paenibacillus</taxon>
    </lineage>
</organism>
<dbReference type="InterPro" id="IPR014962">
    <property type="entry name" value="YolD"/>
</dbReference>
<gene>
    <name evidence="1" type="ORF">D7M11_01870</name>
</gene>
<proteinExistence type="predicted"/>
<reference evidence="1 2" key="1">
    <citation type="journal article" date="2007" name="Int. J. Syst. Evol. Microbiol.">
        <title>Paenibacillus ginsengarvi sp. nov., isolated from soil from ginseng cultivation.</title>
        <authorList>
            <person name="Yoon M.H."/>
            <person name="Ten L.N."/>
            <person name="Im W.T."/>
        </authorList>
    </citation>
    <scope>NUCLEOTIDE SEQUENCE [LARGE SCALE GENOMIC DNA]</scope>
    <source>
        <strain evidence="1 2">KCTC 13059</strain>
    </source>
</reference>